<protein>
    <submittedName>
        <fullName evidence="4">Nitrogen fixation protein NifS</fullName>
    </submittedName>
</protein>
<dbReference type="InterPro" id="IPR015424">
    <property type="entry name" value="PyrdxlP-dep_Trfase"/>
</dbReference>
<gene>
    <name evidence="4" type="primary">nifS</name>
    <name evidence="4" type="ordered locus">MARTH_orf184</name>
</gene>
<dbReference type="STRING" id="243272.MARTH_orf184"/>
<evidence type="ECO:0000313" key="5">
    <source>
        <dbReference type="Proteomes" id="UP000008812"/>
    </source>
</evidence>
<dbReference type="PANTHER" id="PTHR43586:SF8">
    <property type="entry name" value="CYSTEINE DESULFURASE 1, CHLOROPLASTIC"/>
    <property type="match status" value="1"/>
</dbReference>
<accession>B3PM55</accession>
<name>B3PM55_META1</name>
<dbReference type="Gene3D" id="3.90.1150.10">
    <property type="entry name" value="Aspartate Aminotransferase, domain 1"/>
    <property type="match status" value="1"/>
</dbReference>
<dbReference type="Pfam" id="PF00266">
    <property type="entry name" value="Aminotran_5"/>
    <property type="match status" value="1"/>
</dbReference>
<dbReference type="HOGENOM" id="CLU_003433_2_5_14"/>
<dbReference type="EMBL" id="CP001047">
    <property type="protein sequence ID" value="ACF07107.1"/>
    <property type="molecule type" value="Genomic_DNA"/>
</dbReference>
<dbReference type="SUPFAM" id="SSF53383">
    <property type="entry name" value="PLP-dependent transferases"/>
    <property type="match status" value="1"/>
</dbReference>
<keyword evidence="5" id="KW-1185">Reference proteome</keyword>
<evidence type="ECO:0000313" key="4">
    <source>
        <dbReference type="EMBL" id="ACF07107.1"/>
    </source>
</evidence>
<dbReference type="AlphaFoldDB" id="B3PM55"/>
<organism evidence="4 5">
    <name type="scientific">Metamycoplasma arthritidis (strain 158L3-1)</name>
    <name type="common">Mycoplasma arthritidis</name>
    <dbReference type="NCBI Taxonomy" id="243272"/>
    <lineage>
        <taxon>Bacteria</taxon>
        <taxon>Bacillati</taxon>
        <taxon>Mycoplasmatota</taxon>
        <taxon>Mycoplasmoidales</taxon>
        <taxon>Metamycoplasmataceae</taxon>
        <taxon>Metamycoplasma</taxon>
    </lineage>
</organism>
<dbReference type="eggNOG" id="COG0520">
    <property type="taxonomic scope" value="Bacteria"/>
</dbReference>
<evidence type="ECO:0000256" key="2">
    <source>
        <dbReference type="ARBA" id="ARBA00022898"/>
    </source>
</evidence>
<dbReference type="InterPro" id="IPR000192">
    <property type="entry name" value="Aminotrans_V_dom"/>
</dbReference>
<comment type="cofactor">
    <cofactor evidence="1">
        <name>pyridoxal 5'-phosphate</name>
        <dbReference type="ChEBI" id="CHEBI:597326"/>
    </cofactor>
</comment>
<feature type="domain" description="Aminotransferase class V" evidence="3">
    <location>
        <begin position="17"/>
        <end position="373"/>
    </location>
</feature>
<evidence type="ECO:0000256" key="1">
    <source>
        <dbReference type="ARBA" id="ARBA00001933"/>
    </source>
</evidence>
<proteinExistence type="predicted"/>
<evidence type="ECO:0000259" key="3">
    <source>
        <dbReference type="Pfam" id="PF00266"/>
    </source>
</evidence>
<dbReference type="Proteomes" id="UP000008812">
    <property type="component" value="Chromosome"/>
</dbReference>
<dbReference type="Gene3D" id="3.40.640.10">
    <property type="entry name" value="Type I PLP-dependent aspartate aminotransferase-like (Major domain)"/>
    <property type="match status" value="1"/>
</dbReference>
<reference evidence="4 5" key="1">
    <citation type="journal article" date="2008" name="Infect. Immun.">
        <title>Genome of Mycoplasma arthritidis.</title>
        <authorList>
            <person name="Dybvig K."/>
            <person name="Zuhua C."/>
            <person name="Lao P."/>
            <person name="Jordan D.S."/>
            <person name="French C.T."/>
            <person name="Tu A.H."/>
            <person name="Loraine A.E."/>
        </authorList>
    </citation>
    <scope>NUCLEOTIDE SEQUENCE [LARGE SCALE GENOMIC DNA]</scope>
    <source>
        <strain evidence="4 5">158L3-1</strain>
    </source>
</reference>
<dbReference type="KEGG" id="mat:MARTH_orf184"/>
<keyword evidence="2" id="KW-0663">Pyridoxal phosphate</keyword>
<dbReference type="PANTHER" id="PTHR43586">
    <property type="entry name" value="CYSTEINE DESULFURASE"/>
    <property type="match status" value="1"/>
</dbReference>
<dbReference type="InterPro" id="IPR015422">
    <property type="entry name" value="PyrdxlP-dep_Trfase_small"/>
</dbReference>
<dbReference type="InterPro" id="IPR015421">
    <property type="entry name" value="PyrdxlP-dep_Trfase_major"/>
</dbReference>
<sequence>MNYKKLFPMFKFNKEIVYLDNAALTFKPYEVIDEGNDFYAKYSISTRTADSVLGIAIAKKLQEARQVVASLVDSKPHNVTFTSGTTESLNIIISMLAKIIDDGEILLSYLNHDSNSIPFFENFKGKENIKFVFATDNKDLLSKINKNTKIIALSQATNNFTMDYNLDEIYQKAKENGAIVVNDAAQAIAHEKVSLNNCDVIAFSANKIYGPTGSGALVIKDDLLKILMPTRWGGGQAQTINGCVWTAKTNNLILEVGTPNFAGIFQLKKAIEFLNKIDYDEIDRIETKLANYLYKKLQSVPNIKIESKKGAKIVLFNIGSYSSQDVASYLGHKNVYVRAGGFCAHMVQQLPEYNKTYVRISLSFYNDKKDIDTIVELLKNGGNFLEFI</sequence>